<keyword evidence="3" id="KW-1185">Reference proteome</keyword>
<comment type="caution">
    <text evidence="2">The sequence shown here is derived from an EMBL/GenBank/DDBJ whole genome shotgun (WGS) entry which is preliminary data.</text>
</comment>
<dbReference type="AlphaFoldDB" id="A0A3S3PG49"/>
<reference evidence="3" key="2">
    <citation type="submission" date="2019-01" db="EMBL/GenBank/DDBJ databases">
        <title>Sinorhodobacter populi sp. nov. isolated from the symptomatic bark tissue of Populus euramericana canker.</title>
        <authorList>
            <person name="Li Y."/>
        </authorList>
    </citation>
    <scope>NUCLEOTIDE SEQUENCE [LARGE SCALE GENOMIC DNA]</scope>
    <source>
        <strain evidence="3">CGMCC 1.12963</strain>
    </source>
</reference>
<keyword evidence="1" id="KW-0732">Signal</keyword>
<dbReference type="EMBL" id="SAVA01000004">
    <property type="protein sequence ID" value="RWR52664.1"/>
    <property type="molecule type" value="Genomic_DNA"/>
</dbReference>
<name>A0A3S3PG49_9RHOB</name>
<organism evidence="2 3">
    <name type="scientific">Paenirhodobacter huangdaonensis</name>
    <dbReference type="NCBI Taxonomy" id="2501515"/>
    <lineage>
        <taxon>Bacteria</taxon>
        <taxon>Pseudomonadati</taxon>
        <taxon>Pseudomonadota</taxon>
        <taxon>Alphaproteobacteria</taxon>
        <taxon>Rhodobacterales</taxon>
        <taxon>Rhodobacter group</taxon>
        <taxon>Paenirhodobacter</taxon>
    </lineage>
</organism>
<accession>A0A3S3PG49</accession>
<proteinExistence type="predicted"/>
<evidence type="ECO:0000313" key="3">
    <source>
        <dbReference type="Proteomes" id="UP000288071"/>
    </source>
</evidence>
<dbReference type="Proteomes" id="UP000288071">
    <property type="component" value="Unassembled WGS sequence"/>
</dbReference>
<gene>
    <name evidence="2" type="ORF">EOW66_08300</name>
</gene>
<reference evidence="2 3" key="1">
    <citation type="submission" date="2019-01" db="EMBL/GenBank/DDBJ databases">
        <title>Sinorhodobacter populi sp. nov. isolated from the symptomatic bark tissue of Populus euramericana canker.</title>
        <authorList>
            <person name="Xu G."/>
        </authorList>
    </citation>
    <scope>NUCLEOTIDE SEQUENCE [LARGE SCALE GENOMIC DNA]</scope>
    <source>
        <strain evidence="2 3">CGMCC 1.12963</strain>
    </source>
</reference>
<evidence type="ECO:0008006" key="4">
    <source>
        <dbReference type="Google" id="ProtNLM"/>
    </source>
</evidence>
<feature type="chain" id="PRO_5018620927" description="DUF1849 family protein" evidence="1">
    <location>
        <begin position="25"/>
        <end position="241"/>
    </location>
</feature>
<evidence type="ECO:0000256" key="1">
    <source>
        <dbReference type="SAM" id="SignalP"/>
    </source>
</evidence>
<evidence type="ECO:0000313" key="2">
    <source>
        <dbReference type="EMBL" id="RWR52664.1"/>
    </source>
</evidence>
<feature type="signal peptide" evidence="1">
    <location>
        <begin position="1"/>
        <end position="24"/>
    </location>
</feature>
<protein>
    <recommendedName>
        <fullName evidence="4">DUF1849 family protein</fullName>
    </recommendedName>
</protein>
<sequence length="241" mass="26067">MTMRPALAYLALFGGLCAALPAQAGGTFAPPPGCTLEMTVQLHSCQVANHYRCAADPAGDQWVSLADGKGEFFRSHIDSETRWIGSLDLETGDYDALDAAASADNASFSALLSTGRDDYDFITRSSGGEVRRYIGHDQLTGERVTIGGQPLERCGFEMRIEDGAGNVLATRKGMQLISRKLRLFFSDTETYDTVQGDHSEISQAPVTFAFPGDKGFAAAEPEFDCDMMMTNMSPNPDRPTL</sequence>